<dbReference type="Pfam" id="PF01850">
    <property type="entry name" value="PIN"/>
    <property type="match status" value="1"/>
</dbReference>
<dbReference type="Proteomes" id="UP000197156">
    <property type="component" value="Chromosome"/>
</dbReference>
<dbReference type="AlphaFoldDB" id="A0A218P1R5"/>
<dbReference type="CDD" id="cd18684">
    <property type="entry name" value="PIN_VapC-like"/>
    <property type="match status" value="1"/>
</dbReference>
<dbReference type="RefSeq" id="WP_088862809.1">
    <property type="nucleotide sequence ID" value="NZ_CP014854.1"/>
</dbReference>
<name>A0A218P1R5_THECE</name>
<dbReference type="OrthoDB" id="90145at2157"/>
<gene>
    <name evidence="2" type="ORF">A3L02_04405</name>
</gene>
<protein>
    <submittedName>
        <fullName evidence="2">Nucleotide-binding protein</fullName>
    </submittedName>
</protein>
<sequence>MGAVIDSNVFIYAAIENSEYHKSAMNVIRSLDGWIVPTIVIYETVWNFRKLGFGTEEARELVEQILFDPRTSLVDDRRYLLGGFELLKELGLRHYIDSVILAIGKEAGALATYDKKLRNQATRLGIKLIPEVLE</sequence>
<dbReference type="Gene3D" id="3.40.50.1010">
    <property type="entry name" value="5'-nuclease"/>
    <property type="match status" value="1"/>
</dbReference>
<feature type="domain" description="PIN" evidence="1">
    <location>
        <begin position="4"/>
        <end position="119"/>
    </location>
</feature>
<dbReference type="SUPFAM" id="SSF88723">
    <property type="entry name" value="PIN domain-like"/>
    <property type="match status" value="1"/>
</dbReference>
<proteinExistence type="predicted"/>
<evidence type="ECO:0000259" key="1">
    <source>
        <dbReference type="Pfam" id="PF01850"/>
    </source>
</evidence>
<dbReference type="PANTHER" id="PTHR39664:SF2">
    <property type="entry name" value="NUCLEIC ACID-BINDING PROTEIN, CONTAINING PIN DOMAIN-RELATED"/>
    <property type="match status" value="1"/>
</dbReference>
<dbReference type="GeneID" id="33323972"/>
<organism evidence="2 3">
    <name type="scientific">Thermococcus celer Vu 13 = JCM 8558</name>
    <dbReference type="NCBI Taxonomy" id="1293037"/>
    <lineage>
        <taxon>Archaea</taxon>
        <taxon>Methanobacteriati</taxon>
        <taxon>Methanobacteriota</taxon>
        <taxon>Thermococci</taxon>
        <taxon>Thermococcales</taxon>
        <taxon>Thermococcaceae</taxon>
        <taxon>Thermococcus</taxon>
    </lineage>
</organism>
<reference evidence="2 3" key="1">
    <citation type="submission" date="2016-03" db="EMBL/GenBank/DDBJ databases">
        <title>Complete genome sequence of Thermococcus celer.</title>
        <authorList>
            <person name="Oger P.M."/>
        </authorList>
    </citation>
    <scope>NUCLEOTIDE SEQUENCE [LARGE SCALE GENOMIC DNA]</scope>
    <source>
        <strain evidence="2 3">Vu 13</strain>
    </source>
</reference>
<dbReference type="PANTHER" id="PTHR39664">
    <property type="match status" value="1"/>
</dbReference>
<evidence type="ECO:0000313" key="3">
    <source>
        <dbReference type="Proteomes" id="UP000197156"/>
    </source>
</evidence>
<dbReference type="InterPro" id="IPR002716">
    <property type="entry name" value="PIN_dom"/>
</dbReference>
<dbReference type="KEGG" id="tce:A3L02_04405"/>
<evidence type="ECO:0000313" key="2">
    <source>
        <dbReference type="EMBL" id="ASI98853.1"/>
    </source>
</evidence>
<keyword evidence="3" id="KW-1185">Reference proteome</keyword>
<accession>A0A218P1R5</accession>
<dbReference type="EMBL" id="CP014854">
    <property type="protein sequence ID" value="ASI98853.1"/>
    <property type="molecule type" value="Genomic_DNA"/>
</dbReference>
<dbReference type="InterPro" id="IPR029060">
    <property type="entry name" value="PIN-like_dom_sf"/>
</dbReference>